<evidence type="ECO:0000256" key="1">
    <source>
        <dbReference type="SAM" id="Phobius"/>
    </source>
</evidence>
<name>A0A918KE94_9GAMM</name>
<dbReference type="AlphaFoldDB" id="A0A918KE94"/>
<organism evidence="2 3">
    <name type="scientific">Saccharospirillum salsuginis</name>
    <dbReference type="NCBI Taxonomy" id="418750"/>
    <lineage>
        <taxon>Bacteria</taxon>
        <taxon>Pseudomonadati</taxon>
        <taxon>Pseudomonadota</taxon>
        <taxon>Gammaproteobacteria</taxon>
        <taxon>Oceanospirillales</taxon>
        <taxon>Saccharospirillaceae</taxon>
        <taxon>Saccharospirillum</taxon>
    </lineage>
</organism>
<dbReference type="Proteomes" id="UP000626148">
    <property type="component" value="Unassembled WGS sequence"/>
</dbReference>
<keyword evidence="1" id="KW-0472">Membrane</keyword>
<proteinExistence type="predicted"/>
<reference evidence="2" key="2">
    <citation type="submission" date="2020-09" db="EMBL/GenBank/DDBJ databases">
        <authorList>
            <person name="Sun Q."/>
            <person name="Kim S."/>
        </authorList>
    </citation>
    <scope>NUCLEOTIDE SEQUENCE</scope>
    <source>
        <strain evidence="2">KCTC 22169</strain>
    </source>
</reference>
<protein>
    <submittedName>
        <fullName evidence="2">Uncharacterized protein</fullName>
    </submittedName>
</protein>
<sequence length="114" mass="11971">MFIYIVALALIIGGASAGIILALQALVREGRLPAYDARGYLVVAVLLLTFLVGGLAYFWGVSRFGVPRADAETANGAILGLLFTVCGCIGALGYGLTRLKTPPHRRSVGPLEKP</sequence>
<keyword evidence="3" id="KW-1185">Reference proteome</keyword>
<feature type="transmembrane region" description="Helical" evidence="1">
    <location>
        <begin position="78"/>
        <end position="97"/>
    </location>
</feature>
<keyword evidence="1" id="KW-1133">Transmembrane helix</keyword>
<keyword evidence="1" id="KW-0812">Transmembrane</keyword>
<gene>
    <name evidence="2" type="ORF">GCM10007392_28410</name>
</gene>
<dbReference type="RefSeq" id="WP_189609759.1">
    <property type="nucleotide sequence ID" value="NZ_BMXR01000006.1"/>
</dbReference>
<feature type="transmembrane region" description="Helical" evidence="1">
    <location>
        <begin position="6"/>
        <end position="27"/>
    </location>
</feature>
<evidence type="ECO:0000313" key="2">
    <source>
        <dbReference type="EMBL" id="GGX58775.1"/>
    </source>
</evidence>
<evidence type="ECO:0000313" key="3">
    <source>
        <dbReference type="Proteomes" id="UP000626148"/>
    </source>
</evidence>
<comment type="caution">
    <text evidence="2">The sequence shown here is derived from an EMBL/GenBank/DDBJ whole genome shotgun (WGS) entry which is preliminary data.</text>
</comment>
<reference evidence="2" key="1">
    <citation type="journal article" date="2014" name="Int. J. Syst. Evol. Microbiol.">
        <title>Complete genome sequence of Corynebacterium casei LMG S-19264T (=DSM 44701T), isolated from a smear-ripened cheese.</title>
        <authorList>
            <consortium name="US DOE Joint Genome Institute (JGI-PGF)"/>
            <person name="Walter F."/>
            <person name="Albersmeier A."/>
            <person name="Kalinowski J."/>
            <person name="Ruckert C."/>
        </authorList>
    </citation>
    <scope>NUCLEOTIDE SEQUENCE</scope>
    <source>
        <strain evidence="2">KCTC 22169</strain>
    </source>
</reference>
<dbReference type="EMBL" id="BMXR01000006">
    <property type="protein sequence ID" value="GGX58775.1"/>
    <property type="molecule type" value="Genomic_DNA"/>
</dbReference>
<accession>A0A918KE94</accession>
<feature type="transmembrane region" description="Helical" evidence="1">
    <location>
        <begin position="39"/>
        <end position="58"/>
    </location>
</feature>